<dbReference type="PANTHER" id="PTHR47966">
    <property type="entry name" value="BETA-SITE APP-CLEAVING ENZYME, ISOFORM A-RELATED"/>
    <property type="match status" value="1"/>
</dbReference>
<dbReference type="PRINTS" id="PR00792">
    <property type="entry name" value="PEPSIN"/>
</dbReference>
<dbReference type="KEGG" id="kaf:KAFR_0B05710"/>
<feature type="active site" evidence="6">
    <location>
        <position position="96"/>
    </location>
</feature>
<dbReference type="GO" id="GO:0006508">
    <property type="term" value="P:proteolysis"/>
    <property type="evidence" value="ECO:0007669"/>
    <property type="project" value="UniProtKB-KW"/>
</dbReference>
<dbReference type="MEROPS" id="A01.030"/>
<feature type="disulfide bond" evidence="7">
    <location>
        <begin position="400"/>
        <end position="434"/>
    </location>
</feature>
<feature type="region of interest" description="Disordered" evidence="9">
    <location>
        <begin position="524"/>
        <end position="552"/>
    </location>
</feature>
<accession>H2AR67</accession>
<dbReference type="Gene3D" id="2.40.70.10">
    <property type="entry name" value="Acid Proteases"/>
    <property type="match status" value="3"/>
</dbReference>
<dbReference type="EMBL" id="HE650822">
    <property type="protein sequence ID" value="CCF56867.1"/>
    <property type="molecule type" value="Genomic_DNA"/>
</dbReference>
<keyword evidence="13" id="KW-1185">Reference proteome</keyword>
<evidence type="ECO:0000256" key="5">
    <source>
        <dbReference type="ARBA" id="ARBA00022801"/>
    </source>
</evidence>
<proteinExistence type="inferred from homology"/>
<dbReference type="Proteomes" id="UP000005220">
    <property type="component" value="Chromosome 2"/>
</dbReference>
<dbReference type="PROSITE" id="PS51767">
    <property type="entry name" value="PEPTIDASE_A1"/>
    <property type="match status" value="1"/>
</dbReference>
<keyword evidence="2 8" id="KW-0645">Protease</keyword>
<dbReference type="InterPro" id="IPR021109">
    <property type="entry name" value="Peptidase_aspartic_dom_sf"/>
</dbReference>
<feature type="signal peptide" evidence="10">
    <location>
        <begin position="1"/>
        <end position="21"/>
    </location>
</feature>
<evidence type="ECO:0000256" key="10">
    <source>
        <dbReference type="SAM" id="SignalP"/>
    </source>
</evidence>
<dbReference type="InterPro" id="IPR033121">
    <property type="entry name" value="PEPTIDASE_A1"/>
</dbReference>
<feature type="chain" id="PRO_5003558816" description="Peptidase A1 domain-containing protein" evidence="10">
    <location>
        <begin position="22"/>
        <end position="575"/>
    </location>
</feature>
<keyword evidence="7" id="KW-1015">Disulfide bond</keyword>
<evidence type="ECO:0000259" key="11">
    <source>
        <dbReference type="PROSITE" id="PS51767"/>
    </source>
</evidence>
<dbReference type="InParanoid" id="H2AR67"/>
<comment type="similarity">
    <text evidence="1 8">Belongs to the peptidase A1 family.</text>
</comment>
<keyword evidence="4 8" id="KW-0064">Aspartyl protease</keyword>
<keyword evidence="3 10" id="KW-0732">Signal</keyword>
<reference evidence="12 13" key="1">
    <citation type="journal article" date="2011" name="Proc. Natl. Acad. Sci. U.S.A.">
        <title>Evolutionary erosion of yeast sex chromosomes by mating-type switching accidents.</title>
        <authorList>
            <person name="Gordon J.L."/>
            <person name="Armisen D."/>
            <person name="Proux-Wera E."/>
            <person name="Oheigeartaigh S.S."/>
            <person name="Byrne K.P."/>
            <person name="Wolfe K.H."/>
        </authorList>
    </citation>
    <scope>NUCLEOTIDE SEQUENCE [LARGE SCALE GENOMIC DNA]</scope>
    <source>
        <strain evidence="13">ATCC 22294 / BCRC 22015 / CBS 2517 / CECT 1963 / NBRC 1671 / NRRL Y-8276</strain>
    </source>
</reference>
<dbReference type="Pfam" id="PF00026">
    <property type="entry name" value="Asp"/>
    <property type="match status" value="2"/>
</dbReference>
<evidence type="ECO:0000313" key="13">
    <source>
        <dbReference type="Proteomes" id="UP000005220"/>
    </source>
</evidence>
<evidence type="ECO:0000256" key="1">
    <source>
        <dbReference type="ARBA" id="ARBA00007447"/>
    </source>
</evidence>
<evidence type="ECO:0000256" key="9">
    <source>
        <dbReference type="SAM" id="MobiDB-lite"/>
    </source>
</evidence>
<sequence>MKLLNSKLILSTSLITALTDASIVAKDSKQPSDFNKNKYLKLGFDKYVGESFDKSSKDSLQKRAEYAIFNLTNQASFYSVELAIGTPSQNVTVLVDTGSSDLWVTGSDNPLCSTDSSDDDDDSYAFKKKRAETIVVTEEATITENGNNLDGLDPFGWLGGSTATSGSFETSFPSSSSSSGDFDCSEYGTFNTNDSSTWSSNHTSFFISYGDSSVAEGVWGQDVLSISDVDVSGVSFAVANYTNSTVGVLGIGLSGLETTYSGTSSSESYIYENLPMLLKSSGVIDTIAYSLFLNEKSDTTGNLLFGAVDHSKYSGSLYTLPIVNVYASEGYKNPLEFDVTMYGLGISTSDSNTTIATMKIPALLDSGTTIVYFPETLLELVADQLGASYSDELGFYAMSCVSSSDDTEFVFDFGGFHITVPLSDFLIRVSGSECILAMAAQDDESIILGDYFLTNAYVVYDLENYEISMAQANYDSEDEDIEVISSTVPSAVKAASYSNSWSSTGSITSGGDIFTVASNSTATNSVTTTKSSSSKTSSGHSTTDSSSRKSNAGSGISYASYLLMASITFVLSYLL</sequence>
<evidence type="ECO:0000313" key="12">
    <source>
        <dbReference type="EMBL" id="CCF56867.1"/>
    </source>
</evidence>
<evidence type="ECO:0000256" key="8">
    <source>
        <dbReference type="RuleBase" id="RU000454"/>
    </source>
</evidence>
<dbReference type="OrthoDB" id="771136at2759"/>
<keyword evidence="5 8" id="KW-0378">Hydrolase</keyword>
<gene>
    <name evidence="12" type="primary">KAFR0B05710</name>
    <name evidence="12" type="ORF">KAFR_0B05710</name>
</gene>
<dbReference type="PANTHER" id="PTHR47966:SF65">
    <property type="entry name" value="ASPARTIC-TYPE ENDOPEPTIDASE"/>
    <property type="match status" value="1"/>
</dbReference>
<dbReference type="InterPro" id="IPR001461">
    <property type="entry name" value="Aspartic_peptidase_A1"/>
</dbReference>
<dbReference type="FunFam" id="2.40.70.10:FF:000023">
    <property type="entry name" value="Aspartic protease"/>
    <property type="match status" value="1"/>
</dbReference>
<dbReference type="InterPro" id="IPR001969">
    <property type="entry name" value="Aspartic_peptidase_AS"/>
</dbReference>
<feature type="compositionally biased region" description="Low complexity" evidence="9">
    <location>
        <begin position="524"/>
        <end position="551"/>
    </location>
</feature>
<feature type="active site" evidence="6">
    <location>
        <position position="365"/>
    </location>
</feature>
<dbReference type="SUPFAM" id="SSF50630">
    <property type="entry name" value="Acid proteases"/>
    <property type="match status" value="1"/>
</dbReference>
<dbReference type="PROSITE" id="PS00141">
    <property type="entry name" value="ASP_PROTEASE"/>
    <property type="match status" value="2"/>
</dbReference>
<organism evidence="12 13">
    <name type="scientific">Kazachstania africana (strain ATCC 22294 / BCRC 22015 / CBS 2517 / CECT 1963 / NBRC 1671 / NRRL Y-8276)</name>
    <name type="common">Yeast</name>
    <name type="synonym">Kluyveromyces africanus</name>
    <dbReference type="NCBI Taxonomy" id="1071382"/>
    <lineage>
        <taxon>Eukaryota</taxon>
        <taxon>Fungi</taxon>
        <taxon>Dikarya</taxon>
        <taxon>Ascomycota</taxon>
        <taxon>Saccharomycotina</taxon>
        <taxon>Saccharomycetes</taxon>
        <taxon>Saccharomycetales</taxon>
        <taxon>Saccharomycetaceae</taxon>
        <taxon>Kazachstania</taxon>
    </lineage>
</organism>
<dbReference type="HOGENOM" id="CLU_013253_9_1_1"/>
<evidence type="ECO:0000256" key="7">
    <source>
        <dbReference type="PIRSR" id="PIRSR601461-2"/>
    </source>
</evidence>
<protein>
    <recommendedName>
        <fullName evidence="11">Peptidase A1 domain-containing protein</fullName>
    </recommendedName>
</protein>
<evidence type="ECO:0000256" key="2">
    <source>
        <dbReference type="ARBA" id="ARBA00022670"/>
    </source>
</evidence>
<dbReference type="GeneID" id="13884749"/>
<name>H2AR67_KAZAF</name>
<dbReference type="STRING" id="1071382.H2AR67"/>
<dbReference type="eggNOG" id="KOG1339">
    <property type="taxonomic scope" value="Eukaryota"/>
</dbReference>
<evidence type="ECO:0000256" key="4">
    <source>
        <dbReference type="ARBA" id="ARBA00022750"/>
    </source>
</evidence>
<dbReference type="RefSeq" id="XP_003956002.1">
    <property type="nucleotide sequence ID" value="XM_003955953.1"/>
</dbReference>
<dbReference type="InterPro" id="IPR033876">
    <property type="entry name" value="SAP-like"/>
</dbReference>
<evidence type="ECO:0000256" key="6">
    <source>
        <dbReference type="PIRSR" id="PIRSR601461-1"/>
    </source>
</evidence>
<dbReference type="GO" id="GO:0004190">
    <property type="term" value="F:aspartic-type endopeptidase activity"/>
    <property type="evidence" value="ECO:0007669"/>
    <property type="project" value="UniProtKB-KW"/>
</dbReference>
<dbReference type="CDD" id="cd05474">
    <property type="entry name" value="SAP_like"/>
    <property type="match status" value="1"/>
</dbReference>
<evidence type="ECO:0000256" key="3">
    <source>
        <dbReference type="ARBA" id="ARBA00022729"/>
    </source>
</evidence>
<feature type="domain" description="Peptidase A1" evidence="11">
    <location>
        <begin position="78"/>
        <end position="470"/>
    </location>
</feature>
<dbReference type="FunCoup" id="H2AR67">
    <property type="interactions" value="444"/>
</dbReference>
<dbReference type="GO" id="GO:0071944">
    <property type="term" value="C:cell periphery"/>
    <property type="evidence" value="ECO:0007669"/>
    <property type="project" value="UniProtKB-ARBA"/>
</dbReference>
<dbReference type="AlphaFoldDB" id="H2AR67"/>